<comment type="subcellular location">
    <subcellularLocation>
        <location evidence="1">Nucleus</location>
    </subcellularLocation>
</comment>
<dbReference type="PANTHER" id="PTHR12706">
    <property type="entry name" value="STRAWBERRY NOTCH-RELATED"/>
    <property type="match status" value="1"/>
</dbReference>
<evidence type="ECO:0000259" key="7">
    <source>
        <dbReference type="Pfam" id="PF13872"/>
    </source>
</evidence>
<feature type="compositionally biased region" description="Basic residues" evidence="5">
    <location>
        <begin position="761"/>
        <end position="778"/>
    </location>
</feature>
<evidence type="ECO:0000256" key="5">
    <source>
        <dbReference type="SAM" id="MobiDB-lite"/>
    </source>
</evidence>
<dbReference type="Gene3D" id="3.40.50.300">
    <property type="entry name" value="P-loop containing nucleotide triphosphate hydrolases"/>
    <property type="match status" value="2"/>
</dbReference>
<keyword evidence="4" id="KW-0539">Nucleus</keyword>
<dbReference type="InterPro" id="IPR026741">
    <property type="entry name" value="SNO"/>
</dbReference>
<dbReference type="OrthoDB" id="421838at2759"/>
<evidence type="ECO:0000259" key="8">
    <source>
        <dbReference type="Pfam" id="PF25373"/>
    </source>
</evidence>
<dbReference type="FunFam" id="3.40.50.300:FF:000282">
    <property type="entry name" value="Strawberry notch homolog 1 (Drosophila)"/>
    <property type="match status" value="1"/>
</dbReference>
<feature type="non-terminal residue" evidence="9">
    <location>
        <position position="1380"/>
    </location>
</feature>
<feature type="compositionally biased region" description="Acidic residues" evidence="5">
    <location>
        <begin position="15"/>
        <end position="29"/>
    </location>
</feature>
<evidence type="ECO:0000259" key="6">
    <source>
        <dbReference type="Pfam" id="PF13871"/>
    </source>
</evidence>
<dbReference type="InterPro" id="IPR027417">
    <property type="entry name" value="P-loop_NTPase"/>
</dbReference>
<dbReference type="EMBL" id="OV170221">
    <property type="protein sequence ID" value="CAH0713438.1"/>
    <property type="molecule type" value="Genomic_DNA"/>
</dbReference>
<evidence type="ECO:0008006" key="11">
    <source>
        <dbReference type="Google" id="ProtNLM"/>
    </source>
</evidence>
<feature type="compositionally biased region" description="Acidic residues" evidence="5">
    <location>
        <begin position="723"/>
        <end position="732"/>
    </location>
</feature>
<dbReference type="InterPro" id="IPR057332">
    <property type="entry name" value="SBNO_a/b_dom"/>
</dbReference>
<accession>A0A8J9V0V2</accession>
<evidence type="ECO:0000256" key="2">
    <source>
        <dbReference type="ARBA" id="ARBA00006992"/>
    </source>
</evidence>
<evidence type="ECO:0000313" key="10">
    <source>
        <dbReference type="Proteomes" id="UP000838878"/>
    </source>
</evidence>
<dbReference type="InterPro" id="IPR039187">
    <property type="entry name" value="SNO_AAA"/>
</dbReference>
<reference evidence="9" key="1">
    <citation type="submission" date="2021-12" db="EMBL/GenBank/DDBJ databases">
        <authorList>
            <person name="Martin H S."/>
        </authorList>
    </citation>
    <scope>NUCLEOTIDE SEQUENCE</scope>
</reference>
<dbReference type="Pfam" id="PF13872">
    <property type="entry name" value="AAA_34"/>
    <property type="match status" value="1"/>
</dbReference>
<dbReference type="GO" id="GO:0042393">
    <property type="term" value="F:histone binding"/>
    <property type="evidence" value="ECO:0007669"/>
    <property type="project" value="TreeGrafter"/>
</dbReference>
<protein>
    <recommendedName>
        <fullName evidence="11">Protein strawberry notch</fullName>
    </recommendedName>
</protein>
<dbReference type="GO" id="GO:0031490">
    <property type="term" value="F:chromatin DNA binding"/>
    <property type="evidence" value="ECO:0007669"/>
    <property type="project" value="TreeGrafter"/>
</dbReference>
<dbReference type="InterPro" id="IPR026937">
    <property type="entry name" value="SBNO_Helicase_C_dom"/>
</dbReference>
<dbReference type="GO" id="GO:0006355">
    <property type="term" value="P:regulation of DNA-templated transcription"/>
    <property type="evidence" value="ECO:0007669"/>
    <property type="project" value="InterPro"/>
</dbReference>
<keyword evidence="10" id="KW-1185">Reference proteome</keyword>
<feature type="domain" description="Strawberry notch helicase C" evidence="6">
    <location>
        <begin position="856"/>
        <end position="1133"/>
    </location>
</feature>
<organism evidence="9 10">
    <name type="scientific">Brenthis ino</name>
    <name type="common">lesser marbled fritillary</name>
    <dbReference type="NCBI Taxonomy" id="405034"/>
    <lineage>
        <taxon>Eukaryota</taxon>
        <taxon>Metazoa</taxon>
        <taxon>Ecdysozoa</taxon>
        <taxon>Arthropoda</taxon>
        <taxon>Hexapoda</taxon>
        <taxon>Insecta</taxon>
        <taxon>Pterygota</taxon>
        <taxon>Neoptera</taxon>
        <taxon>Endopterygota</taxon>
        <taxon>Lepidoptera</taxon>
        <taxon>Glossata</taxon>
        <taxon>Ditrysia</taxon>
        <taxon>Papilionoidea</taxon>
        <taxon>Nymphalidae</taxon>
        <taxon>Heliconiinae</taxon>
        <taxon>Argynnini</taxon>
        <taxon>Brenthis</taxon>
    </lineage>
</organism>
<dbReference type="SUPFAM" id="SSF52540">
    <property type="entry name" value="P-loop containing nucleoside triphosphate hydrolases"/>
    <property type="match status" value="2"/>
</dbReference>
<sequence>MSKRKAYGDDSPAASDDDSDFDDDEDPDNLEVPGGGKTLAAAARMGDKTKPPNTIPVVVKATTNPLAAPSGLAFGQAANMKPIKILGSSLTKPLIGIGRGIPSGSALAQMSNMKPIKISALNPLSKPITVGLDRGGGAGPVAPLAAGTSAYNAASLLAQMEMVGLTGMNPFMQQNLKQVWAAGMGASLQGMLGQLAQLPQFKTWPMDKMPGEEEEVDDEEMGVAETYADYMPTKLKLGRKHPDPVVETASLSSVEPVDVTYAVCLPDDTVRGGLLSALQLEAVVYASQAHEHMLPDGTRAGFLIGDGAGVGKGRTIAGIIFENYLRGRRRAVWVSVSNDLKYDAERDLRDIGAGKIEVHSLNKFKYAKISSAINGNVKKGVVFSTYSALIGETQANTKYRTRLKQLLQWCGDDFDGVIVFDECHKAKNLCPVGSGKATKTGLTALELQNKLPKARVVYASATGASEPRNMAYMVRLGIWGEGTPFPTFMDFINAVEKRGVGAMEIVAMDMKLRGMYIARQLSFHGVSFKIEEVPLSDSFRDTYDKAVALWVEAMQRFTEAAELIDAEPRMKKTMWGQFWSAHQRFFKYLCIASKVNQAVVTAREAVKCGKCVVIGLQSTGEARTLDQLERDDGELSDFVSTAKGVFQTLVEKHFPAPDRERINRLLGLEAKGKAAPVAPVNGKNGMDDGNTSKRKLTARQQVNAASKRMRGGSSSDEFVRSDDEADADADSDDDKRASDSDLSDFNPFHAGSDSDDEPWLGRKKKVAKKKKASAKKKSASTQDKIETMFERKCLAPTVTVTQAGRSLTGTPVGTNGLYLGPTRSQPPARSAIERACSMKEQLLAAIERLGRRLPPNTLDQLVDELGGTDNVAEMTGRKGRVVQTEDGQIQYESRSEADVPLETLNLTEKQRFMDGEKDVAIISEAASSGISLQSDRRARNQRRRVHITLELPWSADRAIQQFGRTHRSNQVNAPEYIFLISDLAGERRFASTVAKRLESLGALTHGDRRATETRDLSQFNIDNKYGRTALEAVMKAIMKYETPLVAPPRDYAGDFFQDVASALVGVGLIVNSDSAPGILALDKDYNNMSKFLNRILGMPVELQNRLFKYFTDTLAAVMEQAKRSGRFDLGILDLGSAGESVRRVRCVRFLRRHATGQAPVELHTVHSERGMEWSEALEKWHAAEAEARARRAEPAPDGFYVSAAARGGKHTAVLCVAQRARARAGDRDRDKKDLMFQVYRPNTGLQIRLESLSELEKKYRRASAEEAEAPWRAQHAASLRVCAHAYWRSACRNADTCEVGLRVRTYNVLAGSVLAVWARVEAALAARSAAKMQVVRLKTDDGLKIVGTLIPKNCVETLKETLSSDAVSVTEQTFDQPDLK</sequence>
<evidence type="ECO:0000256" key="1">
    <source>
        <dbReference type="ARBA" id="ARBA00004123"/>
    </source>
</evidence>
<feature type="domain" description="Strawberry notch AAA" evidence="7">
    <location>
        <begin position="240"/>
        <end position="545"/>
    </location>
</feature>
<dbReference type="Pfam" id="PF13871">
    <property type="entry name" value="Helicase_C_4"/>
    <property type="match status" value="1"/>
</dbReference>
<feature type="region of interest" description="Disordered" evidence="5">
    <location>
        <begin position="673"/>
        <end position="783"/>
    </location>
</feature>
<name>A0A8J9V0V2_9NEOP</name>
<dbReference type="PANTHER" id="PTHR12706:SF30">
    <property type="entry name" value="PROTEIN STRAWBERRY NOTCH-RELATED"/>
    <property type="match status" value="1"/>
</dbReference>
<dbReference type="Pfam" id="PF25373">
    <property type="entry name" value="SBNO"/>
    <property type="match status" value="1"/>
</dbReference>
<gene>
    <name evidence="9" type="ORF">BINO364_LOCUS602</name>
</gene>
<keyword evidence="3" id="KW-0175">Coiled coil</keyword>
<comment type="similarity">
    <text evidence="2">Belongs to the SBNO family.</text>
</comment>
<proteinExistence type="inferred from homology"/>
<evidence type="ECO:0000256" key="3">
    <source>
        <dbReference type="ARBA" id="ARBA00023054"/>
    </source>
</evidence>
<feature type="domain" description="SBNO alpha/beta" evidence="8">
    <location>
        <begin position="1171"/>
        <end position="1302"/>
    </location>
</feature>
<evidence type="ECO:0000313" key="9">
    <source>
        <dbReference type="EMBL" id="CAH0713438.1"/>
    </source>
</evidence>
<feature type="region of interest" description="Disordered" evidence="5">
    <location>
        <begin position="1"/>
        <end position="36"/>
    </location>
</feature>
<dbReference type="GO" id="GO:0009967">
    <property type="term" value="P:positive regulation of signal transduction"/>
    <property type="evidence" value="ECO:0007669"/>
    <property type="project" value="UniProtKB-ARBA"/>
</dbReference>
<dbReference type="Proteomes" id="UP000838878">
    <property type="component" value="Chromosome 1"/>
</dbReference>
<evidence type="ECO:0000256" key="4">
    <source>
        <dbReference type="ARBA" id="ARBA00023242"/>
    </source>
</evidence>
<dbReference type="GO" id="GO:0005634">
    <property type="term" value="C:nucleus"/>
    <property type="evidence" value="ECO:0007669"/>
    <property type="project" value="UniProtKB-SubCell"/>
</dbReference>